<reference evidence="3" key="1">
    <citation type="journal article" date="2021" name="Sci. Adv.">
        <title>The American lobster genome reveals insights on longevity, neural, and immune adaptations.</title>
        <authorList>
            <person name="Polinski J.M."/>
            <person name="Zimin A.V."/>
            <person name="Clark K.F."/>
            <person name="Kohn A.B."/>
            <person name="Sadowski N."/>
            <person name="Timp W."/>
            <person name="Ptitsyn A."/>
            <person name="Khanna P."/>
            <person name="Romanova D.Y."/>
            <person name="Williams P."/>
            <person name="Greenwood S.J."/>
            <person name="Moroz L.L."/>
            <person name="Walt D.R."/>
            <person name="Bodnar A.G."/>
        </authorList>
    </citation>
    <scope>NUCLEOTIDE SEQUENCE</scope>
    <source>
        <strain evidence="3">GMGI-L3</strain>
    </source>
</reference>
<dbReference type="Pfam" id="PF00107">
    <property type="entry name" value="ADH_zinc_N"/>
    <property type="match status" value="1"/>
</dbReference>
<protein>
    <submittedName>
        <fullName evidence="3">Quinone oxidoreductase-like</fullName>
    </submittedName>
</protein>
<organism evidence="3 4">
    <name type="scientific">Homarus americanus</name>
    <name type="common">American lobster</name>
    <dbReference type="NCBI Taxonomy" id="6706"/>
    <lineage>
        <taxon>Eukaryota</taxon>
        <taxon>Metazoa</taxon>
        <taxon>Ecdysozoa</taxon>
        <taxon>Arthropoda</taxon>
        <taxon>Crustacea</taxon>
        <taxon>Multicrustacea</taxon>
        <taxon>Malacostraca</taxon>
        <taxon>Eumalacostraca</taxon>
        <taxon>Eucarida</taxon>
        <taxon>Decapoda</taxon>
        <taxon>Pleocyemata</taxon>
        <taxon>Astacidea</taxon>
        <taxon>Nephropoidea</taxon>
        <taxon>Nephropidae</taxon>
        <taxon>Homarus</taxon>
    </lineage>
</organism>
<dbReference type="GO" id="GO:0003730">
    <property type="term" value="F:mRNA 3'-UTR binding"/>
    <property type="evidence" value="ECO:0007669"/>
    <property type="project" value="TreeGrafter"/>
</dbReference>
<evidence type="ECO:0000313" key="4">
    <source>
        <dbReference type="Proteomes" id="UP000747542"/>
    </source>
</evidence>
<feature type="domain" description="Enoyl reductase (ER)" evidence="2">
    <location>
        <begin position="18"/>
        <end position="291"/>
    </location>
</feature>
<dbReference type="SMART" id="SM00829">
    <property type="entry name" value="PKS_ER"/>
    <property type="match status" value="1"/>
</dbReference>
<dbReference type="InterPro" id="IPR051603">
    <property type="entry name" value="Zinc-ADH_QOR/CCCR"/>
</dbReference>
<dbReference type="GO" id="GO:0070402">
    <property type="term" value="F:NADPH binding"/>
    <property type="evidence" value="ECO:0007669"/>
    <property type="project" value="TreeGrafter"/>
</dbReference>
<evidence type="ECO:0000256" key="1">
    <source>
        <dbReference type="ARBA" id="ARBA00022857"/>
    </source>
</evidence>
<dbReference type="SUPFAM" id="SSF51735">
    <property type="entry name" value="NAD(P)-binding Rossmann-fold domains"/>
    <property type="match status" value="1"/>
</dbReference>
<accession>A0A8J5N4V2</accession>
<dbReference type="GO" id="GO:0003960">
    <property type="term" value="F:quinone reductase (NADPH) activity"/>
    <property type="evidence" value="ECO:0007669"/>
    <property type="project" value="TreeGrafter"/>
</dbReference>
<dbReference type="PANTHER" id="PTHR44154:SF1">
    <property type="entry name" value="QUINONE OXIDOREDUCTASE"/>
    <property type="match status" value="1"/>
</dbReference>
<dbReference type="InterPro" id="IPR013149">
    <property type="entry name" value="ADH-like_C"/>
</dbReference>
<dbReference type="CDD" id="cd08253">
    <property type="entry name" value="zeta_crystallin"/>
    <property type="match status" value="1"/>
</dbReference>
<sequence>MTSVGRSIMRAVLVRQFGGVEQMKVENDVPIPSVGDKQVLIRVFISGVNPVDTYIREGVFVVRPDLPYTPGYDGAGVVEAVGKRVTQFKPGDRVFTSHGTQIGTLAEFTCADETRVFPLDDKLTFTQGAGIGIPYFTAYRALFQKAHAKKGERVLIHGASGAVGLAAVQIGLCIVGTAGTKEGLELVKNMGADAVFNHREKQYMAQLEQGEKFDVILEMLANVNLGKDLTLMSPRGRTIVIGSRGTVTIDPRLLMGLESSVMGVALLTATPAGNAHHDIINSKGAKGNLVVKVQD</sequence>
<comment type="caution">
    <text evidence="3">The sequence shown here is derived from an EMBL/GenBank/DDBJ whole genome shotgun (WGS) entry which is preliminary data.</text>
</comment>
<gene>
    <name evidence="3" type="primary">CRYZ-L</name>
    <name evidence="3" type="ORF">Hamer_G018682</name>
</gene>
<dbReference type="GO" id="GO:0005829">
    <property type="term" value="C:cytosol"/>
    <property type="evidence" value="ECO:0007669"/>
    <property type="project" value="TreeGrafter"/>
</dbReference>
<name>A0A8J5N4V2_HOMAM</name>
<dbReference type="EMBL" id="JAHLQT010009960">
    <property type="protein sequence ID" value="KAG7173396.1"/>
    <property type="molecule type" value="Genomic_DNA"/>
</dbReference>
<dbReference type="AlphaFoldDB" id="A0A8J5N4V2"/>
<dbReference type="Pfam" id="PF08240">
    <property type="entry name" value="ADH_N"/>
    <property type="match status" value="1"/>
</dbReference>
<dbReference type="InterPro" id="IPR011032">
    <property type="entry name" value="GroES-like_sf"/>
</dbReference>
<dbReference type="Gene3D" id="3.90.180.10">
    <property type="entry name" value="Medium-chain alcohol dehydrogenases, catalytic domain"/>
    <property type="match status" value="1"/>
</dbReference>
<dbReference type="SUPFAM" id="SSF50129">
    <property type="entry name" value="GroES-like"/>
    <property type="match status" value="1"/>
</dbReference>
<evidence type="ECO:0000313" key="3">
    <source>
        <dbReference type="EMBL" id="KAG7173396.1"/>
    </source>
</evidence>
<dbReference type="Gene3D" id="3.40.50.720">
    <property type="entry name" value="NAD(P)-binding Rossmann-like Domain"/>
    <property type="match status" value="1"/>
</dbReference>
<dbReference type="InterPro" id="IPR036291">
    <property type="entry name" value="NAD(P)-bd_dom_sf"/>
</dbReference>
<keyword evidence="1" id="KW-0521">NADP</keyword>
<dbReference type="PANTHER" id="PTHR44154">
    <property type="entry name" value="QUINONE OXIDOREDUCTASE"/>
    <property type="match status" value="1"/>
</dbReference>
<evidence type="ECO:0000259" key="2">
    <source>
        <dbReference type="SMART" id="SM00829"/>
    </source>
</evidence>
<keyword evidence="4" id="KW-1185">Reference proteome</keyword>
<proteinExistence type="predicted"/>
<dbReference type="InterPro" id="IPR013154">
    <property type="entry name" value="ADH-like_N"/>
</dbReference>
<dbReference type="InterPro" id="IPR020843">
    <property type="entry name" value="ER"/>
</dbReference>
<dbReference type="Proteomes" id="UP000747542">
    <property type="component" value="Unassembled WGS sequence"/>
</dbReference>
<dbReference type="FunFam" id="3.40.50.720:FF:000244">
    <property type="entry name" value="quinone oxidoreductase"/>
    <property type="match status" value="1"/>
</dbReference>